<evidence type="ECO:0000256" key="3">
    <source>
        <dbReference type="ARBA" id="ARBA00023110"/>
    </source>
</evidence>
<name>E9SHK7_RUMAL</name>
<feature type="transmembrane region" description="Helical" evidence="5">
    <location>
        <begin position="21"/>
        <end position="39"/>
    </location>
</feature>
<dbReference type="OrthoDB" id="9807797at2"/>
<protein>
    <recommendedName>
        <fullName evidence="2">peptidylprolyl isomerase</fullName>
        <ecNumber evidence="2">5.2.1.8</ecNumber>
    </recommendedName>
</protein>
<keyword evidence="5" id="KW-0812">Transmembrane</keyword>
<keyword evidence="5" id="KW-1133">Transmembrane helix</keyword>
<dbReference type="Gene3D" id="2.40.100.10">
    <property type="entry name" value="Cyclophilin-like"/>
    <property type="match status" value="1"/>
</dbReference>
<dbReference type="InterPro" id="IPR044666">
    <property type="entry name" value="Cyclophilin_A-like"/>
</dbReference>
<dbReference type="GO" id="GO:0003755">
    <property type="term" value="F:peptidyl-prolyl cis-trans isomerase activity"/>
    <property type="evidence" value="ECO:0007669"/>
    <property type="project" value="UniProtKB-KW"/>
</dbReference>
<gene>
    <name evidence="7" type="ORF">CUS_6941</name>
</gene>
<keyword evidence="3" id="KW-0697">Rotamase</keyword>
<evidence type="ECO:0000256" key="4">
    <source>
        <dbReference type="ARBA" id="ARBA00023235"/>
    </source>
</evidence>
<comment type="caution">
    <text evidence="7">The sequence shown here is derived from an EMBL/GenBank/DDBJ whole genome shotgun (WGS) entry which is preliminary data.</text>
</comment>
<dbReference type="Proteomes" id="UP000004259">
    <property type="component" value="Unassembled WGS sequence"/>
</dbReference>
<dbReference type="EC" id="5.2.1.8" evidence="2"/>
<dbReference type="SUPFAM" id="SSF50891">
    <property type="entry name" value="Cyclophilin-like"/>
    <property type="match status" value="1"/>
</dbReference>
<evidence type="ECO:0000256" key="2">
    <source>
        <dbReference type="ARBA" id="ARBA00013194"/>
    </source>
</evidence>
<keyword evidence="4" id="KW-0413">Isomerase</keyword>
<dbReference type="STRING" id="246199.CUS_6941"/>
<feature type="domain" description="PPIase cyclophilin-type" evidence="6">
    <location>
        <begin position="70"/>
        <end position="257"/>
    </location>
</feature>
<dbReference type="PANTHER" id="PTHR45625">
    <property type="entry name" value="PEPTIDYL-PROLYL CIS-TRANS ISOMERASE-RELATED"/>
    <property type="match status" value="1"/>
</dbReference>
<sequence>MEKKTEKKNYYQVKHSERFKTYFRFSLIAMCFVLVFTLFQACQRAKDGGGLDPDDVELIQYQLPKDDAPVVVFETSEGSFTAVLYPDEAPEFCKYFEGLVNDGYYDGTYVFAVQDGVYFMGGSKASDGTDTDSTDKKQLEPEIHKNLWPFKGTLISYGDKGGSIFDRKIMSGSRILFVDSVEFTEDFIKELDSAGGNNDLVEAFKKKGGIPNFSQQYTIFGQVYDGFEAYDAICGKEVTDSESMRPKQTITIERAYMSTYGEHKNDSFFDISTDTLSSADRTVTDGE</sequence>
<dbReference type="InterPro" id="IPR029000">
    <property type="entry name" value="Cyclophilin-like_dom_sf"/>
</dbReference>
<evidence type="ECO:0000259" key="6">
    <source>
        <dbReference type="PROSITE" id="PS50072"/>
    </source>
</evidence>
<dbReference type="InterPro" id="IPR002130">
    <property type="entry name" value="Cyclophilin-type_PPIase_dom"/>
</dbReference>
<evidence type="ECO:0000256" key="1">
    <source>
        <dbReference type="ARBA" id="ARBA00002388"/>
    </source>
</evidence>
<evidence type="ECO:0000256" key="5">
    <source>
        <dbReference type="SAM" id="Phobius"/>
    </source>
</evidence>
<evidence type="ECO:0000313" key="7">
    <source>
        <dbReference type="EMBL" id="EGC01188.1"/>
    </source>
</evidence>
<dbReference type="PROSITE" id="PS50072">
    <property type="entry name" value="CSA_PPIASE_2"/>
    <property type="match status" value="1"/>
</dbReference>
<comment type="function">
    <text evidence="1">PPIases accelerate the folding of proteins. It catalyzes the cis-trans isomerization of proline imidic peptide bonds in oligopeptides.</text>
</comment>
<keyword evidence="8" id="KW-1185">Reference proteome</keyword>
<evidence type="ECO:0000313" key="8">
    <source>
        <dbReference type="Proteomes" id="UP000004259"/>
    </source>
</evidence>
<keyword evidence="5" id="KW-0472">Membrane</keyword>
<organism evidence="7 8">
    <name type="scientific">Ruminococcus albus 8</name>
    <dbReference type="NCBI Taxonomy" id="246199"/>
    <lineage>
        <taxon>Bacteria</taxon>
        <taxon>Bacillati</taxon>
        <taxon>Bacillota</taxon>
        <taxon>Clostridia</taxon>
        <taxon>Eubacteriales</taxon>
        <taxon>Oscillospiraceae</taxon>
        <taxon>Ruminococcus</taxon>
    </lineage>
</organism>
<dbReference type="PANTHER" id="PTHR45625:SF4">
    <property type="entry name" value="PEPTIDYLPROLYL ISOMERASE DOMAIN AND WD REPEAT-CONTAINING PROTEIN 1"/>
    <property type="match status" value="1"/>
</dbReference>
<proteinExistence type="predicted"/>
<dbReference type="Pfam" id="PF00160">
    <property type="entry name" value="Pro_isomerase"/>
    <property type="match status" value="1"/>
</dbReference>
<accession>E9SHK7</accession>
<dbReference type="eggNOG" id="COG0652">
    <property type="taxonomic scope" value="Bacteria"/>
</dbReference>
<dbReference type="RefSeq" id="WP_002853340.1">
    <property type="nucleotide sequence ID" value="NZ_ADKM02000134.1"/>
</dbReference>
<dbReference type="EMBL" id="ADKM02000134">
    <property type="protein sequence ID" value="EGC01188.1"/>
    <property type="molecule type" value="Genomic_DNA"/>
</dbReference>
<reference evidence="7 8" key="1">
    <citation type="submission" date="2011-02" db="EMBL/GenBank/DDBJ databases">
        <authorList>
            <person name="Nelson K.E."/>
            <person name="Sutton G."/>
            <person name="Torralba M."/>
            <person name="Durkin S."/>
            <person name="Harkins D."/>
            <person name="Montgomery R."/>
            <person name="Ziemer C."/>
            <person name="Klaassens E."/>
            <person name="Ocuiv P."/>
            <person name="Morrison M."/>
        </authorList>
    </citation>
    <scope>NUCLEOTIDE SEQUENCE [LARGE SCALE GENOMIC DNA]</scope>
    <source>
        <strain evidence="7 8">8</strain>
    </source>
</reference>
<dbReference type="AlphaFoldDB" id="E9SHK7"/>